<sequence length="428" mass="49222">MGNQSSSEQKTSSPENEITLHEAIDAVATKYILTQNFQDMLKIENKEYCDKLIILTSKIFGTHLTNLELKYLAQRTEKGAIIDKMAKDNVTYLDKSKSDHLDVQNEVQKRRMCVGIAKFYVRIAHIFAAITKTLNPTYEYKNAFGETERVSLLNKNSIPSGIEKKLVQTNICSLRLNAIKPEIDETTKTMTINPKFCDMNKVSSEKPKSLMDEPGIPELRELYNDIYDYNVGKYVGMSPQATEKYKSDLASFYKAFTGAKEVPSEITSFSSIPLVQFHKSVYCMKKPEPMVANDPDAEKYERFKTPIMGPMDDKKFQEYGKHVSEMLKTSQTNQNRLLSVIDKLFIFRINSKTKEKEISINPDLTDDKLDQITEETRNLIISFYIKCEQDFQKGLTMFEAIVTDQMRQTAERRIIELEKQKEKLIASI</sequence>
<name>A0A6C0BUU7_9ZZZZ</name>
<evidence type="ECO:0000313" key="1">
    <source>
        <dbReference type="EMBL" id="QHS95812.1"/>
    </source>
</evidence>
<dbReference type="EMBL" id="MN739258">
    <property type="protein sequence ID" value="QHS95812.1"/>
    <property type="molecule type" value="Genomic_DNA"/>
</dbReference>
<protein>
    <submittedName>
        <fullName evidence="1">Uncharacterized protein</fullName>
    </submittedName>
</protein>
<proteinExistence type="predicted"/>
<dbReference type="AlphaFoldDB" id="A0A6C0BUU7"/>
<accession>A0A6C0BUU7</accession>
<organism evidence="1">
    <name type="scientific">viral metagenome</name>
    <dbReference type="NCBI Taxonomy" id="1070528"/>
    <lineage>
        <taxon>unclassified sequences</taxon>
        <taxon>metagenomes</taxon>
        <taxon>organismal metagenomes</taxon>
    </lineage>
</organism>
<reference evidence="1" key="1">
    <citation type="journal article" date="2020" name="Nature">
        <title>Giant virus diversity and host interactions through global metagenomics.</title>
        <authorList>
            <person name="Schulz F."/>
            <person name="Roux S."/>
            <person name="Paez-Espino D."/>
            <person name="Jungbluth S."/>
            <person name="Walsh D.A."/>
            <person name="Denef V.J."/>
            <person name="McMahon K.D."/>
            <person name="Konstantinidis K.T."/>
            <person name="Eloe-Fadrosh E.A."/>
            <person name="Kyrpides N.C."/>
            <person name="Woyke T."/>
        </authorList>
    </citation>
    <scope>NUCLEOTIDE SEQUENCE</scope>
    <source>
        <strain evidence="1">GVMAG-M-3300018868-6</strain>
    </source>
</reference>